<accession>A0A9E7GFL5</accession>
<protein>
    <submittedName>
        <fullName evidence="2">Uncharacterized protein</fullName>
    </submittedName>
</protein>
<evidence type="ECO:0000256" key="1">
    <source>
        <dbReference type="SAM" id="Phobius"/>
    </source>
</evidence>
<dbReference type="AlphaFoldDB" id="A0A9E7GFL5"/>
<keyword evidence="3" id="KW-1185">Reference proteome</keyword>
<evidence type="ECO:0000313" key="2">
    <source>
        <dbReference type="EMBL" id="URE11642.1"/>
    </source>
</evidence>
<feature type="transmembrane region" description="Helical" evidence="1">
    <location>
        <begin position="48"/>
        <end position="67"/>
    </location>
</feature>
<dbReference type="EMBL" id="CP097508">
    <property type="protein sequence ID" value="URE11642.1"/>
    <property type="molecule type" value="Genomic_DNA"/>
</dbReference>
<keyword evidence="1" id="KW-0472">Membrane</keyword>
<keyword evidence="1" id="KW-0812">Transmembrane</keyword>
<dbReference type="Proteomes" id="UP001055439">
    <property type="component" value="Chromosome 6"/>
</dbReference>
<reference evidence="2" key="1">
    <citation type="submission" date="2022-05" db="EMBL/GenBank/DDBJ databases">
        <title>The Musa troglodytarum L. genome provides insights into the mechanism of non-climacteric behaviour and enrichment of carotenoids.</title>
        <authorList>
            <person name="Wang J."/>
        </authorList>
    </citation>
    <scope>NUCLEOTIDE SEQUENCE</scope>
    <source>
        <tissue evidence="2">Leaf</tissue>
    </source>
</reference>
<sequence length="135" mass="15174">YSKVILRIQIPINRSPLALTAPSSLILIVSQGLGIPTKAARYRLSLPLLPSFPLFVLFSCCSFSFLVRFGYEGLLDSSPAISFVEVLRSFDLYRRDAPISGLPILDRVLRFVFLVELVDLSIPTDKIMRRPTFGR</sequence>
<organism evidence="2 3">
    <name type="scientific">Musa troglodytarum</name>
    <name type="common">fe'i banana</name>
    <dbReference type="NCBI Taxonomy" id="320322"/>
    <lineage>
        <taxon>Eukaryota</taxon>
        <taxon>Viridiplantae</taxon>
        <taxon>Streptophyta</taxon>
        <taxon>Embryophyta</taxon>
        <taxon>Tracheophyta</taxon>
        <taxon>Spermatophyta</taxon>
        <taxon>Magnoliopsida</taxon>
        <taxon>Liliopsida</taxon>
        <taxon>Zingiberales</taxon>
        <taxon>Musaceae</taxon>
        <taxon>Musa</taxon>
    </lineage>
</organism>
<keyword evidence="1" id="KW-1133">Transmembrane helix</keyword>
<gene>
    <name evidence="2" type="ORF">MUK42_12335</name>
</gene>
<feature type="non-terminal residue" evidence="2">
    <location>
        <position position="1"/>
    </location>
</feature>
<proteinExistence type="predicted"/>
<name>A0A9E7GFL5_9LILI</name>
<evidence type="ECO:0000313" key="3">
    <source>
        <dbReference type="Proteomes" id="UP001055439"/>
    </source>
</evidence>